<sequence>MSIRLETCYPREQKGRNLWQNTGGFYFIGLHNRLDMQLASMGLTELRTRECTATRPRCTLEVRCPVCFHCMAFPRKYTVYRYD</sequence>
<proteinExistence type="predicted"/>
<dbReference type="Proteomes" id="UP000024635">
    <property type="component" value="Unassembled WGS sequence"/>
</dbReference>
<dbReference type="EMBL" id="JARK01001443">
    <property type="protein sequence ID" value="EYC01421.1"/>
    <property type="molecule type" value="Genomic_DNA"/>
</dbReference>
<evidence type="ECO:0000313" key="2">
    <source>
        <dbReference type="Proteomes" id="UP000024635"/>
    </source>
</evidence>
<dbReference type="AlphaFoldDB" id="A0A016TFE8"/>
<organism evidence="1 2">
    <name type="scientific">Ancylostoma ceylanicum</name>
    <dbReference type="NCBI Taxonomy" id="53326"/>
    <lineage>
        <taxon>Eukaryota</taxon>
        <taxon>Metazoa</taxon>
        <taxon>Ecdysozoa</taxon>
        <taxon>Nematoda</taxon>
        <taxon>Chromadorea</taxon>
        <taxon>Rhabditida</taxon>
        <taxon>Rhabditina</taxon>
        <taxon>Rhabditomorpha</taxon>
        <taxon>Strongyloidea</taxon>
        <taxon>Ancylostomatidae</taxon>
        <taxon>Ancylostomatinae</taxon>
        <taxon>Ancylostoma</taxon>
    </lineage>
</organism>
<reference evidence="2" key="1">
    <citation type="journal article" date="2015" name="Nat. Genet.">
        <title>The genome and transcriptome of the zoonotic hookworm Ancylostoma ceylanicum identify infection-specific gene families.</title>
        <authorList>
            <person name="Schwarz E.M."/>
            <person name="Hu Y."/>
            <person name="Antoshechkin I."/>
            <person name="Miller M.M."/>
            <person name="Sternberg P.W."/>
            <person name="Aroian R.V."/>
        </authorList>
    </citation>
    <scope>NUCLEOTIDE SEQUENCE</scope>
    <source>
        <strain evidence="2">HY135</strain>
    </source>
</reference>
<name>A0A016TFE8_9BILA</name>
<comment type="caution">
    <text evidence="1">The sequence shown here is derived from an EMBL/GenBank/DDBJ whole genome shotgun (WGS) entry which is preliminary data.</text>
</comment>
<gene>
    <name evidence="1" type="primary">Acey_s0107.g3790</name>
    <name evidence="1" type="ORF">Y032_0107g3790</name>
</gene>
<evidence type="ECO:0000313" key="1">
    <source>
        <dbReference type="EMBL" id="EYC01421.1"/>
    </source>
</evidence>
<protein>
    <submittedName>
        <fullName evidence="1">Uncharacterized protein</fullName>
    </submittedName>
</protein>
<keyword evidence="2" id="KW-1185">Reference proteome</keyword>
<accession>A0A016TFE8</accession>